<dbReference type="OrthoDB" id="2014905at2759"/>
<comment type="similarity">
    <text evidence="2">Belongs to the bacterial ribosomal protein bL32 family.</text>
</comment>
<name>A0A443SUB0_9ACAR</name>
<accession>A0A443SUB0</accession>
<evidence type="ECO:0000256" key="3">
    <source>
        <dbReference type="ARBA" id="ARBA00022946"/>
    </source>
</evidence>
<evidence type="ECO:0000256" key="5">
    <source>
        <dbReference type="ARBA" id="ARBA00023128"/>
    </source>
</evidence>
<evidence type="ECO:0000256" key="1">
    <source>
        <dbReference type="ARBA" id="ARBA00004173"/>
    </source>
</evidence>
<dbReference type="GO" id="GO:0005762">
    <property type="term" value="C:mitochondrial large ribosomal subunit"/>
    <property type="evidence" value="ECO:0007669"/>
    <property type="project" value="TreeGrafter"/>
</dbReference>
<reference evidence="10 11" key="1">
    <citation type="journal article" date="2018" name="Gigascience">
        <title>Genomes of trombidid mites reveal novel predicted allergens and laterally-transferred genes associated with secondary metabolism.</title>
        <authorList>
            <person name="Dong X."/>
            <person name="Chaisiri K."/>
            <person name="Xia D."/>
            <person name="Armstrong S.D."/>
            <person name="Fang Y."/>
            <person name="Donnelly M.J."/>
            <person name="Kadowaki T."/>
            <person name="McGarry J.W."/>
            <person name="Darby A.C."/>
            <person name="Makepeace B.L."/>
        </authorList>
    </citation>
    <scope>NUCLEOTIDE SEQUENCE [LARGE SCALE GENOMIC DNA]</scope>
    <source>
        <strain evidence="10">UoL-UT</strain>
    </source>
</reference>
<evidence type="ECO:0000256" key="8">
    <source>
        <dbReference type="ARBA" id="ARBA00042577"/>
    </source>
</evidence>
<dbReference type="AlphaFoldDB" id="A0A443SUB0"/>
<evidence type="ECO:0000256" key="7">
    <source>
        <dbReference type="ARBA" id="ARBA00039935"/>
    </source>
</evidence>
<dbReference type="PANTHER" id="PTHR21026">
    <property type="entry name" value="39S RIBOSOMAL PROTEIN L32, MITOCHONDRIAL"/>
    <property type="match status" value="1"/>
</dbReference>
<evidence type="ECO:0000313" key="10">
    <source>
        <dbReference type="EMBL" id="RWS31092.1"/>
    </source>
</evidence>
<dbReference type="GO" id="GO:0006412">
    <property type="term" value="P:translation"/>
    <property type="evidence" value="ECO:0007669"/>
    <property type="project" value="InterPro"/>
</dbReference>
<gene>
    <name evidence="10" type="ORF">B4U80_00485</name>
</gene>
<evidence type="ECO:0000256" key="4">
    <source>
        <dbReference type="ARBA" id="ARBA00022980"/>
    </source>
</evidence>
<proteinExistence type="inferred from homology"/>
<dbReference type="InterPro" id="IPR011332">
    <property type="entry name" value="Ribosomal_zn-bd"/>
</dbReference>
<dbReference type="Proteomes" id="UP000288716">
    <property type="component" value="Unassembled WGS sequence"/>
</dbReference>
<feature type="non-terminal residue" evidence="10">
    <location>
        <position position="1"/>
    </location>
</feature>
<evidence type="ECO:0000256" key="6">
    <source>
        <dbReference type="ARBA" id="ARBA00023274"/>
    </source>
</evidence>
<sequence>PAFAWNALPLSGNEISKSQNDGKSILDSIFDGFLWGVPKWRVPVERRLTRKHGSDNWGPHAQKLLKVKKNIVTCNQCGHFHESHCICAVCYQKTKEETLLVQEAMVKEFKLDAVDMEVVVRYEDDEKDVVNDKRLVEIPKKRPQFFSRNLLSKAISEPSMKSVIPEEKQAKFK</sequence>
<keyword evidence="5" id="KW-0496">Mitochondrion</keyword>
<protein>
    <recommendedName>
        <fullName evidence="7">Large ribosomal subunit protein bL32m</fullName>
    </recommendedName>
    <alternativeName>
        <fullName evidence="8">39S ribosomal protein L32, mitochondrial</fullName>
    </alternativeName>
</protein>
<evidence type="ECO:0000256" key="9">
    <source>
        <dbReference type="ARBA" id="ARBA00045766"/>
    </source>
</evidence>
<dbReference type="InterPro" id="IPR002677">
    <property type="entry name" value="Ribosomal_bL32"/>
</dbReference>
<dbReference type="PANTHER" id="PTHR21026:SF2">
    <property type="entry name" value="LARGE RIBOSOMAL SUBUNIT PROTEIN BL32M"/>
    <property type="match status" value="1"/>
</dbReference>
<keyword evidence="3" id="KW-0809">Transit peptide</keyword>
<comment type="subcellular location">
    <subcellularLocation>
        <location evidence="1">Mitochondrion</location>
    </subcellularLocation>
</comment>
<dbReference type="STRING" id="299467.A0A443SUB0"/>
<dbReference type="EMBL" id="NCKV01000272">
    <property type="protein sequence ID" value="RWS31092.1"/>
    <property type="molecule type" value="Genomic_DNA"/>
</dbReference>
<dbReference type="GO" id="GO:0003735">
    <property type="term" value="F:structural constituent of ribosome"/>
    <property type="evidence" value="ECO:0007669"/>
    <property type="project" value="InterPro"/>
</dbReference>
<dbReference type="SUPFAM" id="SSF57829">
    <property type="entry name" value="Zn-binding ribosomal proteins"/>
    <property type="match status" value="1"/>
</dbReference>
<evidence type="ECO:0000256" key="2">
    <source>
        <dbReference type="ARBA" id="ARBA00008560"/>
    </source>
</evidence>
<dbReference type="Pfam" id="PF01783">
    <property type="entry name" value="Ribosomal_L32p"/>
    <property type="match status" value="1"/>
</dbReference>
<keyword evidence="6" id="KW-0687">Ribonucleoprotein</keyword>
<organism evidence="10 11">
    <name type="scientific">Leptotrombidium deliense</name>
    <dbReference type="NCBI Taxonomy" id="299467"/>
    <lineage>
        <taxon>Eukaryota</taxon>
        <taxon>Metazoa</taxon>
        <taxon>Ecdysozoa</taxon>
        <taxon>Arthropoda</taxon>
        <taxon>Chelicerata</taxon>
        <taxon>Arachnida</taxon>
        <taxon>Acari</taxon>
        <taxon>Acariformes</taxon>
        <taxon>Trombidiformes</taxon>
        <taxon>Prostigmata</taxon>
        <taxon>Anystina</taxon>
        <taxon>Parasitengona</taxon>
        <taxon>Trombiculoidea</taxon>
        <taxon>Trombiculidae</taxon>
        <taxon>Leptotrombidium</taxon>
    </lineage>
</organism>
<dbReference type="InterPro" id="IPR051991">
    <property type="entry name" value="Mitoribosomal_protein_bL32"/>
</dbReference>
<keyword evidence="4 10" id="KW-0689">Ribosomal protein</keyword>
<dbReference type="VEuPathDB" id="VectorBase:LDEU000944"/>
<evidence type="ECO:0000313" key="11">
    <source>
        <dbReference type="Proteomes" id="UP000288716"/>
    </source>
</evidence>
<comment type="function">
    <text evidence="9">Component of the mitochondrial large ribosomal subunit (mt-LSU). The mitochondrial ribosome (mitoribosome) is a large ribonucleoprotein complex responsible for the synthesis of proteins inside mitochondria.</text>
</comment>
<comment type="caution">
    <text evidence="10">The sequence shown here is derived from an EMBL/GenBank/DDBJ whole genome shotgun (WGS) entry which is preliminary data.</text>
</comment>
<keyword evidence="11" id="KW-1185">Reference proteome</keyword>